<accession>A0A2P2IU56</accession>
<dbReference type="AlphaFoldDB" id="A0A2P2IU56"/>
<protein>
    <submittedName>
        <fullName evidence="1">Auxin-responsive protein</fullName>
    </submittedName>
</protein>
<reference evidence="1" key="1">
    <citation type="submission" date="2018-02" db="EMBL/GenBank/DDBJ databases">
        <title>Rhizophora mucronata_Transcriptome.</title>
        <authorList>
            <person name="Meera S.P."/>
            <person name="Sreeshan A."/>
            <person name="Augustine A."/>
        </authorList>
    </citation>
    <scope>NUCLEOTIDE SEQUENCE</scope>
    <source>
        <tissue evidence="1">Leaf</tissue>
    </source>
</reference>
<dbReference type="EMBL" id="GGEC01004241">
    <property type="protein sequence ID" value="MBW84724.1"/>
    <property type="molecule type" value="Transcribed_RNA"/>
</dbReference>
<dbReference type="EMBL" id="GGEC01004240">
    <property type="protein sequence ID" value="MBW84723.1"/>
    <property type="molecule type" value="Transcribed_RNA"/>
</dbReference>
<evidence type="ECO:0000313" key="1">
    <source>
        <dbReference type="EMBL" id="MBW84723.1"/>
    </source>
</evidence>
<name>A0A2P2IU56_RHIMU</name>
<proteinExistence type="predicted"/>
<sequence>MLTLTKKAPGPTFPSTSSLFFELVANEFFLNDFTGGQPTTCALAAGTQPLLSRTPVWFNLDPFAAPELSWDAFCGNSFFVAI</sequence>
<organism evidence="1">
    <name type="scientific">Rhizophora mucronata</name>
    <name type="common">Asiatic mangrove</name>
    <dbReference type="NCBI Taxonomy" id="61149"/>
    <lineage>
        <taxon>Eukaryota</taxon>
        <taxon>Viridiplantae</taxon>
        <taxon>Streptophyta</taxon>
        <taxon>Embryophyta</taxon>
        <taxon>Tracheophyta</taxon>
        <taxon>Spermatophyta</taxon>
        <taxon>Magnoliopsida</taxon>
        <taxon>eudicotyledons</taxon>
        <taxon>Gunneridae</taxon>
        <taxon>Pentapetalae</taxon>
        <taxon>rosids</taxon>
        <taxon>fabids</taxon>
        <taxon>Malpighiales</taxon>
        <taxon>Rhizophoraceae</taxon>
        <taxon>Rhizophora</taxon>
    </lineage>
</organism>